<keyword evidence="9" id="KW-1185">Reference proteome</keyword>
<keyword evidence="5 7" id="KW-1133">Transmembrane helix</keyword>
<feature type="transmembrane region" description="Helical" evidence="7">
    <location>
        <begin position="139"/>
        <end position="158"/>
    </location>
</feature>
<gene>
    <name evidence="8" type="primary">PUP3</name>
    <name evidence="8" type="ORF">KSP40_PGU021179</name>
</gene>
<dbReference type="InterPro" id="IPR037185">
    <property type="entry name" value="EmrE-like"/>
</dbReference>
<comment type="subcellular location">
    <subcellularLocation>
        <location evidence="1 7">Membrane</location>
        <topology evidence="1 7">Multi-pass membrane protein</topology>
    </subcellularLocation>
</comment>
<comment type="similarity">
    <text evidence="2 7">Belongs to the purine permeases (TC 2.A.7.14) family.</text>
</comment>
<feature type="transmembrane region" description="Helical" evidence="7">
    <location>
        <begin position="165"/>
        <end position="185"/>
    </location>
</feature>
<feature type="transmembrane region" description="Helical" evidence="7">
    <location>
        <begin position="229"/>
        <end position="256"/>
    </location>
</feature>
<feature type="transmembrane region" description="Helical" evidence="7">
    <location>
        <begin position="331"/>
        <end position="349"/>
    </location>
</feature>
<dbReference type="PANTHER" id="PTHR31376">
    <property type="entry name" value="OS09G0467300 PROTEIN-RELATED"/>
    <property type="match status" value="1"/>
</dbReference>
<evidence type="ECO:0000256" key="2">
    <source>
        <dbReference type="ARBA" id="ARBA00006213"/>
    </source>
</evidence>
<proteinExistence type="inferred from homology"/>
<keyword evidence="6 7" id="KW-0472">Membrane</keyword>
<accession>A0ABR2MI56</accession>
<feature type="transmembrane region" description="Helical" evidence="7">
    <location>
        <begin position="303"/>
        <end position="325"/>
    </location>
</feature>
<evidence type="ECO:0000256" key="4">
    <source>
        <dbReference type="ARBA" id="ARBA00022692"/>
    </source>
</evidence>
<evidence type="ECO:0000313" key="8">
    <source>
        <dbReference type="EMBL" id="KAK8963720.1"/>
    </source>
</evidence>
<feature type="transmembrane region" description="Helical" evidence="7">
    <location>
        <begin position="99"/>
        <end position="127"/>
    </location>
</feature>
<sequence>MEIEWQPIQSQTTTDATDAAATFEKPVSTKRILLLVLNVVLLIVGGSGNPLFVRIYFLHGGNRKWFASFLQTAAFPFLLLPLIFSFIRRRRSRSSSASSAPLFLISPFLLISSTVIGIITGLVNFFYSYGSSYLPVSTSSLLISTQLGFTALFALLIVRQKFTAPTINSVVLLTFSAVVLGVHANGDRPEGESTAKYLAGFAMMLGAAVLYGLVLPLTELMYTKAKQDISYTLVMEIQFVIAAAGTAFCAVGMAANNDFQAISEESHLYRLGETKYYVVVVFMALLTEASLLGITGTIKYSSALVSGIALAICVPISEVLAVLFLHEKFDAEKGVSLSLAIWGMISYFYGEYKTYLRNKTATMEHMVPISTSLSSPVN</sequence>
<feature type="transmembrane region" description="Helical" evidence="7">
    <location>
        <begin position="65"/>
        <end position="87"/>
    </location>
</feature>
<evidence type="ECO:0000256" key="5">
    <source>
        <dbReference type="ARBA" id="ARBA00022989"/>
    </source>
</evidence>
<dbReference type="PANTHER" id="PTHR31376:SF105">
    <property type="entry name" value="PURINE PERMEASE-RELATED"/>
    <property type="match status" value="1"/>
</dbReference>
<dbReference type="Proteomes" id="UP001412067">
    <property type="component" value="Unassembled WGS sequence"/>
</dbReference>
<evidence type="ECO:0000256" key="1">
    <source>
        <dbReference type="ARBA" id="ARBA00004141"/>
    </source>
</evidence>
<name>A0ABR2MI56_9ASPA</name>
<dbReference type="EMBL" id="JBBWWR010000007">
    <property type="protein sequence ID" value="KAK8963720.1"/>
    <property type="molecule type" value="Genomic_DNA"/>
</dbReference>
<evidence type="ECO:0000256" key="7">
    <source>
        <dbReference type="RuleBase" id="RU368015"/>
    </source>
</evidence>
<dbReference type="SUPFAM" id="SSF103481">
    <property type="entry name" value="Multidrug resistance efflux transporter EmrE"/>
    <property type="match status" value="1"/>
</dbReference>
<protein>
    <recommendedName>
        <fullName evidence="7">Probable purine permease</fullName>
    </recommendedName>
</protein>
<organism evidence="8 9">
    <name type="scientific">Platanthera guangdongensis</name>
    <dbReference type="NCBI Taxonomy" id="2320717"/>
    <lineage>
        <taxon>Eukaryota</taxon>
        <taxon>Viridiplantae</taxon>
        <taxon>Streptophyta</taxon>
        <taxon>Embryophyta</taxon>
        <taxon>Tracheophyta</taxon>
        <taxon>Spermatophyta</taxon>
        <taxon>Magnoliopsida</taxon>
        <taxon>Liliopsida</taxon>
        <taxon>Asparagales</taxon>
        <taxon>Orchidaceae</taxon>
        <taxon>Orchidoideae</taxon>
        <taxon>Orchideae</taxon>
        <taxon>Orchidinae</taxon>
        <taxon>Platanthera</taxon>
    </lineage>
</organism>
<dbReference type="InterPro" id="IPR030182">
    <property type="entry name" value="PUP_plant"/>
</dbReference>
<keyword evidence="4 7" id="KW-0812">Transmembrane</keyword>
<dbReference type="Pfam" id="PF16913">
    <property type="entry name" value="PUNUT"/>
    <property type="match status" value="1"/>
</dbReference>
<feature type="transmembrane region" description="Helical" evidence="7">
    <location>
        <begin position="276"/>
        <end position="296"/>
    </location>
</feature>
<evidence type="ECO:0000256" key="3">
    <source>
        <dbReference type="ARBA" id="ARBA00022448"/>
    </source>
</evidence>
<evidence type="ECO:0000313" key="9">
    <source>
        <dbReference type="Proteomes" id="UP001412067"/>
    </source>
</evidence>
<feature type="transmembrane region" description="Helical" evidence="7">
    <location>
        <begin position="32"/>
        <end position="53"/>
    </location>
</feature>
<keyword evidence="3 7" id="KW-0813">Transport</keyword>
<evidence type="ECO:0000256" key="6">
    <source>
        <dbReference type="ARBA" id="ARBA00023136"/>
    </source>
</evidence>
<comment type="caution">
    <text evidence="8">The sequence shown here is derived from an EMBL/GenBank/DDBJ whole genome shotgun (WGS) entry which is preliminary data.</text>
</comment>
<reference evidence="8 9" key="1">
    <citation type="journal article" date="2022" name="Nat. Plants">
        <title>Genomes of leafy and leafless Platanthera orchids illuminate the evolution of mycoheterotrophy.</title>
        <authorList>
            <person name="Li M.H."/>
            <person name="Liu K.W."/>
            <person name="Li Z."/>
            <person name="Lu H.C."/>
            <person name="Ye Q.L."/>
            <person name="Zhang D."/>
            <person name="Wang J.Y."/>
            <person name="Li Y.F."/>
            <person name="Zhong Z.M."/>
            <person name="Liu X."/>
            <person name="Yu X."/>
            <person name="Liu D.K."/>
            <person name="Tu X.D."/>
            <person name="Liu B."/>
            <person name="Hao Y."/>
            <person name="Liao X.Y."/>
            <person name="Jiang Y.T."/>
            <person name="Sun W.H."/>
            <person name="Chen J."/>
            <person name="Chen Y.Q."/>
            <person name="Ai Y."/>
            <person name="Zhai J.W."/>
            <person name="Wu S.S."/>
            <person name="Zhou Z."/>
            <person name="Hsiao Y.Y."/>
            <person name="Wu W.L."/>
            <person name="Chen Y.Y."/>
            <person name="Lin Y.F."/>
            <person name="Hsu J.L."/>
            <person name="Li C.Y."/>
            <person name="Wang Z.W."/>
            <person name="Zhao X."/>
            <person name="Zhong W.Y."/>
            <person name="Ma X.K."/>
            <person name="Ma L."/>
            <person name="Huang J."/>
            <person name="Chen G.Z."/>
            <person name="Huang M.Z."/>
            <person name="Huang L."/>
            <person name="Peng D.H."/>
            <person name="Luo Y.B."/>
            <person name="Zou S.Q."/>
            <person name="Chen S.P."/>
            <person name="Lan S."/>
            <person name="Tsai W.C."/>
            <person name="Van de Peer Y."/>
            <person name="Liu Z.J."/>
        </authorList>
    </citation>
    <scope>NUCLEOTIDE SEQUENCE [LARGE SCALE GENOMIC DNA]</scope>
    <source>
        <strain evidence="8">Lor288</strain>
    </source>
</reference>
<feature type="transmembrane region" description="Helical" evidence="7">
    <location>
        <begin position="197"/>
        <end position="217"/>
    </location>
</feature>